<accession>A0ABV5GL37</accession>
<feature type="domain" description="Secretion system C-terminal sorting" evidence="3">
    <location>
        <begin position="1009"/>
        <end position="1080"/>
    </location>
</feature>
<dbReference type="NCBIfam" id="TIGR04183">
    <property type="entry name" value="Por_Secre_tail"/>
    <property type="match status" value="1"/>
</dbReference>
<reference evidence="4 5" key="1">
    <citation type="submission" date="2024-09" db="EMBL/GenBank/DDBJ databases">
        <authorList>
            <person name="Sun Q."/>
            <person name="Mori K."/>
        </authorList>
    </citation>
    <scope>NUCLEOTIDE SEQUENCE [LARGE SCALE GENOMIC DNA]</scope>
    <source>
        <strain evidence="4 5">CECT 7955</strain>
    </source>
</reference>
<gene>
    <name evidence="4" type="ORF">ACFFVF_03540</name>
</gene>
<evidence type="ECO:0000256" key="2">
    <source>
        <dbReference type="SAM" id="SignalP"/>
    </source>
</evidence>
<comment type="caution">
    <text evidence="4">The sequence shown here is derived from an EMBL/GenBank/DDBJ whole genome shotgun (WGS) entry which is preliminary data.</text>
</comment>
<dbReference type="InterPro" id="IPR026444">
    <property type="entry name" value="Secre_tail"/>
</dbReference>
<dbReference type="Pfam" id="PF18962">
    <property type="entry name" value="Por_Secre_tail"/>
    <property type="match status" value="1"/>
</dbReference>
<dbReference type="Gene3D" id="2.60.120.260">
    <property type="entry name" value="Galactose-binding domain-like"/>
    <property type="match status" value="1"/>
</dbReference>
<feature type="signal peptide" evidence="2">
    <location>
        <begin position="1"/>
        <end position="20"/>
    </location>
</feature>
<keyword evidence="5" id="KW-1185">Reference proteome</keyword>
<protein>
    <submittedName>
        <fullName evidence="4">T9SS type A sorting domain-containing protein</fullName>
    </submittedName>
</protein>
<evidence type="ECO:0000313" key="5">
    <source>
        <dbReference type="Proteomes" id="UP001589607"/>
    </source>
</evidence>
<evidence type="ECO:0000313" key="4">
    <source>
        <dbReference type="EMBL" id="MFB9095575.1"/>
    </source>
</evidence>
<sequence>MRKLIFIKLLVFLMLQNVFAQDPTVAETVHSPNGYFDTVFDYYGNSYQLKDLFAGVDVKVGKETTSSIVIPCDTGIFELYFETGSGMEDVTDVNHNTRRAVVCQVFHDLSDFIVTPLKDAGNTTRVKIWVRNIANVSNSSSNVLGLASSFFTMPYNSNTSFGGIVDNEIWKTITLGSDSYINVVTPILTNNANGAPNGSGNIYHGMIAFNFSNPNWNWNTDLSNNTPFELVDLYSVVLHEVTHALGFASLIYANGESAFNSGYNYYSRYDTFLKNNDGTQNLITNTGAFPSMYNYSFNNSFLNTSFLHPDTNNCIAGQTTCIDAVKFSGTSINVPVFTPNCFRYGGSLSHFEDTCSSPSHVDNTYFVMSDIISNSLTKRYLKPEERKALSDIGYRLNSTFGNNSIVYNSFIDYQEPISTGINVAGVNDGIDNLGAFTLTGANGVSFPLNNIFDNDINISSFEGLEDVFHSSSIFSATSGSSNITVDYTGFEFGLHLLRYIPINSNGQRGNITYIYVFIDNGVDCTPLSSCNLVLNGGFEEYSMVPNGQGQLNRACGWSHVNFPITGAADAYHVNSTSQPIPCNSFGFETENNDLLSYAGMWFQRNKSGQYGKYFENIRTKLSTPLTPNTTYQLSFDVSLSEGASANAIKIQAYLDQDLIATSNYGEINITNNSMLFESNYFPQTTNGWDSLVFTFKTGAISGEEFLYIGGLHNVQFQSITPTPAPSGCVVNSNSGTQAASWGYSYYYIDNVNLISLNGSSFDLPNQVCTYMFLANLTHFLQAVPTNGVFTGNGVSLNSGVYVFDPSSVSLGNHTITYTYTNSNGCEVSISDTIEVVSDSIVPEFDPIAPICSGGSIALPTTSVNFINGTWFPAINNTATTTYTFTPNANQCGAVTTSLTVTVLPTNDPSCNSNPCLPNLTLSTTENNSMIIYKRANWIEANSSYVVDVNKNVTMKAGDYIVFNTDSHLKSGSEVTALIEVCTPTSKSSNVKTIEKTILEEAILNESIVLFPNPTTDRLTIASDSAAMNSVVITAMDGKIIYSNQTVNASKLELDTSSYQGGIYMVAITTTNGTSFIKKLVKN</sequence>
<dbReference type="Proteomes" id="UP001589607">
    <property type="component" value="Unassembled WGS sequence"/>
</dbReference>
<dbReference type="EMBL" id="JBHMEY010000008">
    <property type="protein sequence ID" value="MFB9095575.1"/>
    <property type="molecule type" value="Genomic_DNA"/>
</dbReference>
<feature type="chain" id="PRO_5045533325" evidence="2">
    <location>
        <begin position="21"/>
        <end position="1082"/>
    </location>
</feature>
<evidence type="ECO:0000259" key="3">
    <source>
        <dbReference type="Pfam" id="PF18962"/>
    </source>
</evidence>
<dbReference type="InterPro" id="IPR014755">
    <property type="entry name" value="Cu-Rt/internalin_Ig-like"/>
</dbReference>
<dbReference type="Gene3D" id="2.60.40.1220">
    <property type="match status" value="1"/>
</dbReference>
<proteinExistence type="predicted"/>
<name>A0ABV5GL37_9FLAO</name>
<evidence type="ECO:0000256" key="1">
    <source>
        <dbReference type="ARBA" id="ARBA00022729"/>
    </source>
</evidence>
<dbReference type="RefSeq" id="WP_236458422.1">
    <property type="nucleotide sequence ID" value="NZ_CBCSGE010000016.1"/>
</dbReference>
<keyword evidence="1 2" id="KW-0732">Signal</keyword>
<organism evidence="4 5">
    <name type="scientific">Flavobacterium jumunjinense</name>
    <dbReference type="NCBI Taxonomy" id="998845"/>
    <lineage>
        <taxon>Bacteria</taxon>
        <taxon>Pseudomonadati</taxon>
        <taxon>Bacteroidota</taxon>
        <taxon>Flavobacteriia</taxon>
        <taxon>Flavobacteriales</taxon>
        <taxon>Flavobacteriaceae</taxon>
        <taxon>Flavobacterium</taxon>
    </lineage>
</organism>